<dbReference type="PROSITE" id="PS00170">
    <property type="entry name" value="CSA_PPIASE_1"/>
    <property type="match status" value="1"/>
</dbReference>
<dbReference type="SUPFAM" id="SSF48452">
    <property type="entry name" value="TPR-like"/>
    <property type="match status" value="1"/>
</dbReference>
<organism evidence="11 12">
    <name type="scientific">Rhizopogon vesiculosus</name>
    <dbReference type="NCBI Taxonomy" id="180088"/>
    <lineage>
        <taxon>Eukaryota</taxon>
        <taxon>Fungi</taxon>
        <taxon>Dikarya</taxon>
        <taxon>Basidiomycota</taxon>
        <taxon>Agaricomycotina</taxon>
        <taxon>Agaricomycetes</taxon>
        <taxon>Agaricomycetidae</taxon>
        <taxon>Boletales</taxon>
        <taxon>Suillineae</taxon>
        <taxon>Rhizopogonaceae</taxon>
        <taxon>Rhizopogon</taxon>
    </lineage>
</organism>
<dbReference type="GO" id="GO:0003755">
    <property type="term" value="F:peptidyl-prolyl cis-trans isomerase activity"/>
    <property type="evidence" value="ECO:0007669"/>
    <property type="project" value="UniProtKB-KW"/>
</dbReference>
<evidence type="ECO:0000259" key="10">
    <source>
        <dbReference type="PROSITE" id="PS50072"/>
    </source>
</evidence>
<sequence>MSEAPAERPITYFDITIGDKPIGRIVFSLYADLVPQTAENFRALCTGEKGIGKSGKPLCYAGSAFHRVIKGFMCQGGDFTAGNGTGGESIYGEKFADEGFPVKHTKPFLLSMANAGKDTNGSQFFITVNQTPHLDGKHVVYGEVIKGKSIVRAIENYPTASGDVPTSPIVISACGVLSRDDPSLATSEATVGDSHEDYPDDDDSDVQNPEVALNIARNIRELGNKLFKDGQVELALNKYLKSIRYLDVHPVLPENSPPELKDSYDALLAPLLLNSALAALRTQPSDAQTAVKNTTRALERLELSNADKAKALYRRGSAHVILKQEDEAEADLVAASQLAPEDTAISSKLKEVRDEKKKKREREKKAFKKLFSS</sequence>
<dbReference type="GO" id="GO:0005737">
    <property type="term" value="C:cytoplasm"/>
    <property type="evidence" value="ECO:0007669"/>
    <property type="project" value="TreeGrafter"/>
</dbReference>
<comment type="catalytic activity">
    <reaction evidence="1">
        <text>[protein]-peptidylproline (omega=180) = [protein]-peptidylproline (omega=0)</text>
        <dbReference type="Rhea" id="RHEA:16237"/>
        <dbReference type="Rhea" id="RHEA-COMP:10747"/>
        <dbReference type="Rhea" id="RHEA-COMP:10748"/>
        <dbReference type="ChEBI" id="CHEBI:83833"/>
        <dbReference type="ChEBI" id="CHEBI:83834"/>
        <dbReference type="EC" id="5.2.1.8"/>
    </reaction>
</comment>
<dbReference type="InterPro" id="IPR020892">
    <property type="entry name" value="Cyclophilin-type_PPIase_CS"/>
</dbReference>
<evidence type="ECO:0000313" key="11">
    <source>
        <dbReference type="EMBL" id="OJA10501.1"/>
    </source>
</evidence>
<evidence type="ECO:0000256" key="7">
    <source>
        <dbReference type="ARBA" id="ARBA00074451"/>
    </source>
</evidence>
<evidence type="ECO:0000256" key="6">
    <source>
        <dbReference type="ARBA" id="ARBA00023235"/>
    </source>
</evidence>
<comment type="caution">
    <text evidence="11">The sequence shown here is derived from an EMBL/GenBank/DDBJ whole genome shotgun (WGS) entry which is preliminary data.</text>
</comment>
<dbReference type="PRINTS" id="PR00153">
    <property type="entry name" value="CSAPPISMRASE"/>
</dbReference>
<accession>A0A1J8PNK6</accession>
<dbReference type="InterPro" id="IPR002130">
    <property type="entry name" value="Cyclophilin-type_PPIase_dom"/>
</dbReference>
<evidence type="ECO:0000256" key="9">
    <source>
        <dbReference type="SAM" id="MobiDB-lite"/>
    </source>
</evidence>
<dbReference type="PANTHER" id="PTHR11071:SF561">
    <property type="entry name" value="PEPTIDYL-PROLYL CIS-TRANS ISOMERASE D-RELATED"/>
    <property type="match status" value="1"/>
</dbReference>
<dbReference type="Gene3D" id="2.40.100.10">
    <property type="entry name" value="Cyclophilin-like"/>
    <property type="match status" value="1"/>
</dbReference>
<dbReference type="InterPro" id="IPR029000">
    <property type="entry name" value="Cyclophilin-like_dom_sf"/>
</dbReference>
<reference evidence="11 12" key="1">
    <citation type="submission" date="2016-03" db="EMBL/GenBank/DDBJ databases">
        <title>Comparative genomics of the ectomycorrhizal sister species Rhizopogon vinicolor and Rhizopogon vesiculosus (Basidiomycota: Boletales) reveals a divergence of the mating type B locus.</title>
        <authorList>
            <person name="Mujic A.B."/>
            <person name="Kuo A."/>
            <person name="Tritt A."/>
            <person name="Lipzen A."/>
            <person name="Chen C."/>
            <person name="Johnson J."/>
            <person name="Sharma A."/>
            <person name="Barry K."/>
            <person name="Grigoriev I.V."/>
            <person name="Spatafora J.W."/>
        </authorList>
    </citation>
    <scope>NUCLEOTIDE SEQUENCE [LARGE SCALE GENOMIC DNA]</scope>
    <source>
        <strain evidence="11 12">AM-OR11-056</strain>
    </source>
</reference>
<evidence type="ECO:0000256" key="4">
    <source>
        <dbReference type="ARBA" id="ARBA00022803"/>
    </source>
</evidence>
<evidence type="ECO:0000256" key="5">
    <source>
        <dbReference type="ARBA" id="ARBA00023110"/>
    </source>
</evidence>
<dbReference type="PROSITE" id="PS50072">
    <property type="entry name" value="CSA_PPIASE_2"/>
    <property type="match status" value="1"/>
</dbReference>
<dbReference type="SUPFAM" id="SSF50891">
    <property type="entry name" value="Cyclophilin-like"/>
    <property type="match status" value="1"/>
</dbReference>
<dbReference type="InterPro" id="IPR019734">
    <property type="entry name" value="TPR_rpt"/>
</dbReference>
<dbReference type="CDD" id="cd01926">
    <property type="entry name" value="cyclophilin_ABH_like"/>
    <property type="match status" value="1"/>
</dbReference>
<dbReference type="Gene3D" id="1.25.40.10">
    <property type="entry name" value="Tetratricopeptide repeat domain"/>
    <property type="match status" value="1"/>
</dbReference>
<evidence type="ECO:0000256" key="3">
    <source>
        <dbReference type="ARBA" id="ARBA00022737"/>
    </source>
</evidence>
<keyword evidence="3" id="KW-0677">Repeat</keyword>
<keyword evidence="6" id="KW-0413">Isomerase</keyword>
<protein>
    <recommendedName>
        <fullName evidence="7">Peptidyl-prolyl cis-trans isomerase D</fullName>
        <ecNumber evidence="2">5.2.1.8</ecNumber>
    </recommendedName>
    <alternativeName>
        <fullName evidence="8">Rotamase D</fullName>
    </alternativeName>
</protein>
<dbReference type="EMBL" id="LVVM01005452">
    <property type="protein sequence ID" value="OJA10501.1"/>
    <property type="molecule type" value="Genomic_DNA"/>
</dbReference>
<feature type="domain" description="PPIase cyclophilin-type" evidence="10">
    <location>
        <begin position="12"/>
        <end position="176"/>
    </location>
</feature>
<evidence type="ECO:0000313" key="12">
    <source>
        <dbReference type="Proteomes" id="UP000183567"/>
    </source>
</evidence>
<dbReference type="InterPro" id="IPR011990">
    <property type="entry name" value="TPR-like_helical_dom_sf"/>
</dbReference>
<feature type="region of interest" description="Disordered" evidence="9">
    <location>
        <begin position="349"/>
        <end position="373"/>
    </location>
</feature>
<evidence type="ECO:0000256" key="1">
    <source>
        <dbReference type="ARBA" id="ARBA00000971"/>
    </source>
</evidence>
<dbReference type="SMART" id="SM00028">
    <property type="entry name" value="TPR"/>
    <property type="match status" value="2"/>
</dbReference>
<dbReference type="FunFam" id="2.40.100.10:FF:000022">
    <property type="entry name" value="Peptidyl-prolyl cis-trans isomerase CYP95"/>
    <property type="match status" value="1"/>
</dbReference>
<proteinExistence type="predicted"/>
<dbReference type="Pfam" id="PF00160">
    <property type="entry name" value="Pro_isomerase"/>
    <property type="match status" value="1"/>
</dbReference>
<keyword evidence="12" id="KW-1185">Reference proteome</keyword>
<keyword evidence="5" id="KW-0697">Rotamase</keyword>
<feature type="region of interest" description="Disordered" evidence="9">
    <location>
        <begin position="184"/>
        <end position="206"/>
    </location>
</feature>
<dbReference type="AlphaFoldDB" id="A0A1J8PNK6"/>
<evidence type="ECO:0000256" key="2">
    <source>
        <dbReference type="ARBA" id="ARBA00013194"/>
    </source>
</evidence>
<dbReference type="STRING" id="180088.A0A1J8PNK6"/>
<keyword evidence="4" id="KW-0802">TPR repeat</keyword>
<dbReference type="EC" id="5.2.1.8" evidence="2"/>
<dbReference type="FunFam" id="1.25.40.10:FF:000029">
    <property type="entry name" value="peptidyl-prolyl cis-trans isomerase D"/>
    <property type="match status" value="1"/>
</dbReference>
<name>A0A1J8PNK6_9AGAM</name>
<dbReference type="PANTHER" id="PTHR11071">
    <property type="entry name" value="PEPTIDYL-PROLYL CIS-TRANS ISOMERASE"/>
    <property type="match status" value="1"/>
</dbReference>
<gene>
    <name evidence="11" type="ORF">AZE42_07822</name>
</gene>
<evidence type="ECO:0000256" key="8">
    <source>
        <dbReference type="ARBA" id="ARBA00076602"/>
    </source>
</evidence>
<feature type="compositionally biased region" description="Basic residues" evidence="9">
    <location>
        <begin position="356"/>
        <end position="373"/>
    </location>
</feature>
<dbReference type="OrthoDB" id="193499at2759"/>
<dbReference type="Proteomes" id="UP000183567">
    <property type="component" value="Unassembled WGS sequence"/>
</dbReference>
<dbReference type="GO" id="GO:0042026">
    <property type="term" value="P:protein refolding"/>
    <property type="evidence" value="ECO:0007669"/>
    <property type="project" value="UniProtKB-ARBA"/>
</dbReference>
<dbReference type="GO" id="GO:0016018">
    <property type="term" value="F:cyclosporin A binding"/>
    <property type="evidence" value="ECO:0007669"/>
    <property type="project" value="TreeGrafter"/>
</dbReference>